<dbReference type="GO" id="GO:0006783">
    <property type="term" value="P:heme biosynthetic process"/>
    <property type="evidence" value="ECO:0007669"/>
    <property type="project" value="TreeGrafter"/>
</dbReference>
<dbReference type="EMBL" id="BJXL01000017">
    <property type="protein sequence ID" value="GEM82670.1"/>
    <property type="molecule type" value="Genomic_DNA"/>
</dbReference>
<name>A0A511QZ52_9DEIN</name>
<protein>
    <submittedName>
        <fullName evidence="2">Protoporphyrinogen oxidase</fullName>
    </submittedName>
</protein>
<evidence type="ECO:0000313" key="2">
    <source>
        <dbReference type="EMBL" id="GEM82670.1"/>
    </source>
</evidence>
<reference evidence="2 3" key="1">
    <citation type="submission" date="2019-07" db="EMBL/GenBank/DDBJ databases">
        <title>Whole genome shotgun sequence of Meiothermus hypogaeus NBRC 106114.</title>
        <authorList>
            <person name="Hosoyama A."/>
            <person name="Uohara A."/>
            <person name="Ohji S."/>
            <person name="Ichikawa N."/>
        </authorList>
    </citation>
    <scope>NUCLEOTIDE SEQUENCE [LARGE SCALE GENOMIC DNA]</scope>
    <source>
        <strain evidence="2 3">NBRC 106114</strain>
    </source>
</reference>
<dbReference type="PANTHER" id="PTHR42923">
    <property type="entry name" value="PROTOPORPHYRINOGEN OXIDASE"/>
    <property type="match status" value="1"/>
</dbReference>
<dbReference type="Gene3D" id="3.50.50.60">
    <property type="entry name" value="FAD/NAD(P)-binding domain"/>
    <property type="match status" value="1"/>
</dbReference>
<evidence type="ECO:0000259" key="1">
    <source>
        <dbReference type="Pfam" id="PF01593"/>
    </source>
</evidence>
<dbReference type="InterPro" id="IPR050464">
    <property type="entry name" value="Zeta_carotene_desat/Oxidored"/>
</dbReference>
<sequence>MEAGLEVSLLEATHRFGGHTRTAKLDAIALELGEEFFEDTPDTLLNLCGLLGLEPQPLPDLRRVVRQGGQDWVLPAGLNLASGYGLHQIAELPFSRSVKWRLGTERFTPTALVKDELLGAFFRRRLGPEVWGVLEPYLSATLGGPAEDVSAPAAFGRLVGLERKGGLLAGSRPLTTEGRWHLVEGMGALIEALSKHLFPKARLLPHHQVWAITRDSRSWTVHTQGGQLEAEAIIMALSAPQAAKVFRPSAPQITTLLNHFPHQHSAKVYLLCRRDELTAGPGEFFFARGEGYTSSALKLTHPNPEMTLARVQFAGETARSADSELSRLAEQDLAKCLQTRVRPLAAWVFRQPFSRPHFTQGQARRTADLERELVHAPGLFLTGSYLAGPGLANLVEHSRQTTQHALDFLALSTA</sequence>
<comment type="caution">
    <text evidence="2">The sequence shown here is derived from an EMBL/GenBank/DDBJ whole genome shotgun (WGS) entry which is preliminary data.</text>
</comment>
<dbReference type="InterPro" id="IPR036188">
    <property type="entry name" value="FAD/NAD-bd_sf"/>
</dbReference>
<dbReference type="SUPFAM" id="SSF51905">
    <property type="entry name" value="FAD/NAD(P)-binding domain"/>
    <property type="match status" value="1"/>
</dbReference>
<dbReference type="PANTHER" id="PTHR42923:SF3">
    <property type="entry name" value="PROTOPORPHYRINOGEN OXIDASE"/>
    <property type="match status" value="1"/>
</dbReference>
<dbReference type="Gene3D" id="1.10.3110.10">
    <property type="entry name" value="protoporphyrinogen ix oxidase, domain 3"/>
    <property type="match status" value="1"/>
</dbReference>
<proteinExistence type="predicted"/>
<dbReference type="AlphaFoldDB" id="A0A511QZ52"/>
<dbReference type="InterPro" id="IPR002937">
    <property type="entry name" value="Amino_oxidase"/>
</dbReference>
<dbReference type="Proteomes" id="UP000321197">
    <property type="component" value="Unassembled WGS sequence"/>
</dbReference>
<feature type="domain" description="Amine oxidase" evidence="1">
    <location>
        <begin position="2"/>
        <end position="390"/>
    </location>
</feature>
<organism evidence="2 3">
    <name type="scientific">Meiothermus hypogaeus NBRC 106114</name>
    <dbReference type="NCBI Taxonomy" id="1227553"/>
    <lineage>
        <taxon>Bacteria</taxon>
        <taxon>Thermotogati</taxon>
        <taxon>Deinococcota</taxon>
        <taxon>Deinococci</taxon>
        <taxon>Thermales</taxon>
        <taxon>Thermaceae</taxon>
        <taxon>Meiothermus</taxon>
    </lineage>
</organism>
<accession>A0A511QZ52</accession>
<dbReference type="Gene3D" id="3.90.660.20">
    <property type="entry name" value="Protoporphyrinogen oxidase, mitochondrial, domain 2"/>
    <property type="match status" value="1"/>
</dbReference>
<dbReference type="Pfam" id="PF01593">
    <property type="entry name" value="Amino_oxidase"/>
    <property type="match status" value="1"/>
</dbReference>
<gene>
    <name evidence="2" type="ORF">MHY01S_08360</name>
</gene>
<dbReference type="GO" id="GO:0004729">
    <property type="term" value="F:oxygen-dependent protoporphyrinogen oxidase activity"/>
    <property type="evidence" value="ECO:0007669"/>
    <property type="project" value="TreeGrafter"/>
</dbReference>
<evidence type="ECO:0000313" key="3">
    <source>
        <dbReference type="Proteomes" id="UP000321197"/>
    </source>
</evidence>